<feature type="region of interest" description="Disordered" evidence="1">
    <location>
        <begin position="432"/>
        <end position="476"/>
    </location>
</feature>
<dbReference type="Pfam" id="PF24681">
    <property type="entry name" value="Kelch_KLHDC2_KLHL20_DRC7"/>
    <property type="match status" value="1"/>
</dbReference>
<name>A0A976QQZ6_THEOR</name>
<feature type="compositionally biased region" description="Acidic residues" evidence="1">
    <location>
        <begin position="432"/>
        <end position="468"/>
    </location>
</feature>
<protein>
    <recommendedName>
        <fullName evidence="4">Kelch repeat containing protein</fullName>
    </recommendedName>
</protein>
<reference evidence="2" key="1">
    <citation type="submission" date="2022-07" db="EMBL/GenBank/DDBJ databases">
        <title>Evaluation of T. orientalis genome assembly methods using nanopore sequencing and analysis of variation between genomes.</title>
        <authorList>
            <person name="Yam J."/>
            <person name="Micallef M.L."/>
            <person name="Liu M."/>
            <person name="Djordjevic S.P."/>
            <person name="Bogema D.R."/>
            <person name="Jenkins C."/>
        </authorList>
    </citation>
    <scope>NUCLEOTIDE SEQUENCE</scope>
    <source>
        <strain evidence="2">Fish Creek</strain>
    </source>
</reference>
<dbReference type="Gene3D" id="2.120.10.80">
    <property type="entry name" value="Kelch-type beta propeller"/>
    <property type="match status" value="2"/>
</dbReference>
<evidence type="ECO:0000313" key="2">
    <source>
        <dbReference type="EMBL" id="UKJ89818.2"/>
    </source>
</evidence>
<dbReference type="Proteomes" id="UP000244803">
    <property type="component" value="Chromosome 4"/>
</dbReference>
<dbReference type="Pfam" id="PF01344">
    <property type="entry name" value="Kelch_1"/>
    <property type="match status" value="1"/>
</dbReference>
<dbReference type="InterPro" id="IPR052588">
    <property type="entry name" value="Kelch_domain_protein"/>
</dbReference>
<dbReference type="SUPFAM" id="SSF117281">
    <property type="entry name" value="Kelch motif"/>
    <property type="match status" value="1"/>
</dbReference>
<dbReference type="PANTHER" id="PTHR46063">
    <property type="entry name" value="KELCH DOMAIN-CONTAINING PROTEIN"/>
    <property type="match status" value="1"/>
</dbReference>
<dbReference type="AlphaFoldDB" id="A0A976QQZ6"/>
<dbReference type="EMBL" id="CP056067">
    <property type="protein sequence ID" value="UKJ89818.2"/>
    <property type="molecule type" value="Genomic_DNA"/>
</dbReference>
<sequence>MGKKDGRSKKGEDGKESKEKKTKKSISKESTINNILKNLSAEILKRSQDKSNGRWVKLNSERPSPRAHSSFTRIQGELVVMFGGEFFDGVEVALYNDTFLYNLVTREWMKLDSPSNPLPRCSHQALYYDNRIYIFGGEFNTVDQFRHFNDIYYLCLTTLRWNLLNVNGPVPTARSGHRMALWNDYWVLFGGFYDNGKECSYYNDLYYFDLKKFQWNKVNQTIFSNSLPEPRAGCVLLPLNDSKHLLMHGGFSKKDTGKNVSGTSYQDTWLIDMNSVPSNNGNILVWSKVQSAKNTELSFETGISYLSEKDCGIIFGGVNDVDEGLSMKSTFTNKCYKLNLNQRKYNPIEIGCKDAKLEDLGSLSLTKTAPTPRMNANVAMYNNVFYVYGGIVEIKNVEVTLSDMWALDLERNEWICIDPGFENYKMFVEQLESEESGESEDDLSIDSDDSEISMDSDECEELDEDSSSEDNTSTQE</sequence>
<dbReference type="PANTHER" id="PTHR46063:SF1">
    <property type="entry name" value="KELCH DOMAIN-CONTAINING PROTEIN 4"/>
    <property type="match status" value="1"/>
</dbReference>
<accession>A0A976QQZ6</accession>
<feature type="region of interest" description="Disordered" evidence="1">
    <location>
        <begin position="1"/>
        <end position="29"/>
    </location>
</feature>
<dbReference type="OrthoDB" id="4447at2759"/>
<evidence type="ECO:0000256" key="1">
    <source>
        <dbReference type="SAM" id="MobiDB-lite"/>
    </source>
</evidence>
<evidence type="ECO:0008006" key="4">
    <source>
        <dbReference type="Google" id="ProtNLM"/>
    </source>
</evidence>
<proteinExistence type="predicted"/>
<organism evidence="2 3">
    <name type="scientific">Theileria orientalis</name>
    <dbReference type="NCBI Taxonomy" id="68886"/>
    <lineage>
        <taxon>Eukaryota</taxon>
        <taxon>Sar</taxon>
        <taxon>Alveolata</taxon>
        <taxon>Apicomplexa</taxon>
        <taxon>Aconoidasida</taxon>
        <taxon>Piroplasmida</taxon>
        <taxon>Theileriidae</taxon>
        <taxon>Theileria</taxon>
    </lineage>
</organism>
<dbReference type="InterPro" id="IPR006652">
    <property type="entry name" value="Kelch_1"/>
</dbReference>
<feature type="compositionally biased region" description="Basic and acidic residues" evidence="1">
    <location>
        <begin position="1"/>
        <end position="19"/>
    </location>
</feature>
<gene>
    <name evidence="2" type="ORF">MACJ_003072</name>
</gene>
<dbReference type="InterPro" id="IPR015915">
    <property type="entry name" value="Kelch-typ_b-propeller"/>
</dbReference>
<evidence type="ECO:0000313" key="3">
    <source>
        <dbReference type="Proteomes" id="UP000244803"/>
    </source>
</evidence>